<protein>
    <submittedName>
        <fullName evidence="6">Latrophilin-1</fullName>
    </submittedName>
</protein>
<proteinExistence type="predicted"/>
<evidence type="ECO:0000256" key="4">
    <source>
        <dbReference type="ARBA" id="ARBA00023136"/>
    </source>
</evidence>
<dbReference type="OMA" id="HTHENTP"/>
<dbReference type="Proteomes" id="UP000054359">
    <property type="component" value="Unassembled WGS sequence"/>
</dbReference>
<dbReference type="InterPro" id="IPR000832">
    <property type="entry name" value="GPCR_2_secretin-like"/>
</dbReference>
<keyword evidence="3 5" id="KW-1133">Transmembrane helix</keyword>
<dbReference type="EMBL" id="KL867732">
    <property type="protein sequence ID" value="KFM83542.1"/>
    <property type="molecule type" value="Genomic_DNA"/>
</dbReference>
<organism evidence="6 7">
    <name type="scientific">Stegodyphus mimosarum</name>
    <name type="common">African social velvet spider</name>
    <dbReference type="NCBI Taxonomy" id="407821"/>
    <lineage>
        <taxon>Eukaryota</taxon>
        <taxon>Metazoa</taxon>
        <taxon>Ecdysozoa</taxon>
        <taxon>Arthropoda</taxon>
        <taxon>Chelicerata</taxon>
        <taxon>Arachnida</taxon>
        <taxon>Araneae</taxon>
        <taxon>Araneomorphae</taxon>
        <taxon>Entelegynae</taxon>
        <taxon>Eresoidea</taxon>
        <taxon>Eresidae</taxon>
        <taxon>Stegodyphus</taxon>
    </lineage>
</organism>
<dbReference type="GO" id="GO:0004930">
    <property type="term" value="F:G protein-coupled receptor activity"/>
    <property type="evidence" value="ECO:0007669"/>
    <property type="project" value="InterPro"/>
</dbReference>
<feature type="transmembrane region" description="Helical" evidence="5">
    <location>
        <begin position="27"/>
        <end position="48"/>
    </location>
</feature>
<comment type="subcellular location">
    <subcellularLocation>
        <location evidence="1">Membrane</location>
        <topology evidence="1">Multi-pass membrane protein</topology>
    </subcellularLocation>
</comment>
<evidence type="ECO:0000313" key="7">
    <source>
        <dbReference type="Proteomes" id="UP000054359"/>
    </source>
</evidence>
<dbReference type="Gene3D" id="1.20.1070.10">
    <property type="entry name" value="Rhodopsin 7-helix transmembrane proteins"/>
    <property type="match status" value="1"/>
</dbReference>
<name>A0A087V1Q3_STEMI</name>
<feature type="non-terminal residue" evidence="6">
    <location>
        <position position="51"/>
    </location>
</feature>
<dbReference type="AlphaFoldDB" id="A0A087V1Q3"/>
<evidence type="ECO:0000256" key="3">
    <source>
        <dbReference type="ARBA" id="ARBA00022989"/>
    </source>
</evidence>
<keyword evidence="4 5" id="KW-0472">Membrane</keyword>
<dbReference type="PANTHER" id="PTHR12011">
    <property type="entry name" value="ADHESION G-PROTEIN COUPLED RECEPTOR"/>
    <property type="match status" value="1"/>
</dbReference>
<keyword evidence="7" id="KW-1185">Reference proteome</keyword>
<evidence type="ECO:0000313" key="6">
    <source>
        <dbReference type="EMBL" id="KFM83542.1"/>
    </source>
</evidence>
<sequence length="51" mass="5894">MLLEGFHIYLLLVVVFASRRSHSEKYYIFGYGFPMIVVAITATARPMYYGT</sequence>
<dbReference type="Pfam" id="PF00002">
    <property type="entry name" value="7tm_2"/>
    <property type="match status" value="1"/>
</dbReference>
<evidence type="ECO:0000256" key="5">
    <source>
        <dbReference type="SAM" id="Phobius"/>
    </source>
</evidence>
<dbReference type="PANTHER" id="PTHR12011:SF347">
    <property type="entry name" value="FI21270P1-RELATED"/>
    <property type="match status" value="1"/>
</dbReference>
<dbReference type="GO" id="GO:0005886">
    <property type="term" value="C:plasma membrane"/>
    <property type="evidence" value="ECO:0007669"/>
    <property type="project" value="TreeGrafter"/>
</dbReference>
<keyword evidence="2 5" id="KW-0812">Transmembrane</keyword>
<reference evidence="6 7" key="1">
    <citation type="submission" date="2013-11" db="EMBL/GenBank/DDBJ databases">
        <title>Genome sequencing of Stegodyphus mimosarum.</title>
        <authorList>
            <person name="Bechsgaard J."/>
        </authorList>
    </citation>
    <scope>NUCLEOTIDE SEQUENCE [LARGE SCALE GENOMIC DNA]</scope>
</reference>
<accession>A0A087V1Q3</accession>
<dbReference type="STRING" id="407821.A0A087V1Q3"/>
<gene>
    <name evidence="6" type="ORF">X975_23749</name>
</gene>
<evidence type="ECO:0000256" key="1">
    <source>
        <dbReference type="ARBA" id="ARBA00004141"/>
    </source>
</evidence>
<evidence type="ECO:0000256" key="2">
    <source>
        <dbReference type="ARBA" id="ARBA00022692"/>
    </source>
</evidence>
<dbReference type="OrthoDB" id="6437696at2759"/>